<organism evidence="3">
    <name type="scientific">Ditylum brightwellii</name>
    <dbReference type="NCBI Taxonomy" id="49249"/>
    <lineage>
        <taxon>Eukaryota</taxon>
        <taxon>Sar</taxon>
        <taxon>Stramenopiles</taxon>
        <taxon>Ochrophyta</taxon>
        <taxon>Bacillariophyta</taxon>
        <taxon>Mediophyceae</taxon>
        <taxon>Lithodesmiophycidae</taxon>
        <taxon>Lithodesmiales</taxon>
        <taxon>Lithodesmiaceae</taxon>
        <taxon>Ditylum</taxon>
    </lineage>
</organism>
<dbReference type="SMART" id="SM00584">
    <property type="entry name" value="TLDc"/>
    <property type="match status" value="1"/>
</dbReference>
<feature type="domain" description="TLDc" evidence="2">
    <location>
        <begin position="159"/>
        <end position="388"/>
    </location>
</feature>
<accession>A0A6U3VRF4</accession>
<feature type="region of interest" description="Disordered" evidence="1">
    <location>
        <begin position="93"/>
        <end position="117"/>
    </location>
</feature>
<sequence length="460" mass="51139">MVPEDNEEALLLARLQAQFGDMDLSALTINGANDDTQNSAHADNEEENEANKTQQEENVPSEESSAVSPTPEELQAWQEAQYKLGKWAKEAKEQASKSQSEKIAQALRKRRQHTKQQVALHLSSKGYDSDEWEEIFTPPSLGTQHSMFFTSSPTEEGIEIVGTHPLLTQLAAHGDPEVLGGQWKLLYSSNVDGLSFHKLLDVLRGYGGPTVTLIGAVPAEQHRLDKNSADKSDAAGGTLGFFTTCAWKGEDDGRFFGNDDCFLFRFRNENETNNDEGGDYTATPPPPQVSILRPITSKGNYMYCNPSSSSTGGKPNQKEIQGDGIQYGLGVGGTSSRLRLHLTETFESCRACTLTEGTFAQGHLLPPSWAEDCLYYFDADALEVWGVGGEEWIELSLKEQFKNREKMEANLKKVRQVDKMQLLDHFRSDPLANLSNHRGFFSHVDQVQGRMEDCRMMDDC</sequence>
<evidence type="ECO:0000259" key="2">
    <source>
        <dbReference type="PROSITE" id="PS51886"/>
    </source>
</evidence>
<dbReference type="PANTHER" id="PTHR23354">
    <property type="entry name" value="NUCLEOLAR PROTEIN 7/ESTROGEN RECEPTOR COACTIVATOR-RELATED"/>
    <property type="match status" value="1"/>
</dbReference>
<proteinExistence type="predicted"/>
<dbReference type="PROSITE" id="PS51886">
    <property type="entry name" value="TLDC"/>
    <property type="match status" value="1"/>
</dbReference>
<dbReference type="EMBL" id="HBGN01034822">
    <property type="protein sequence ID" value="CAD9352304.1"/>
    <property type="molecule type" value="Transcribed_RNA"/>
</dbReference>
<dbReference type="InterPro" id="IPR006571">
    <property type="entry name" value="TLDc_dom"/>
</dbReference>
<name>A0A6U3VRF4_9STRA</name>
<evidence type="ECO:0000313" key="3">
    <source>
        <dbReference type="EMBL" id="CAD9352304.1"/>
    </source>
</evidence>
<dbReference type="AlphaFoldDB" id="A0A6U3VRF4"/>
<evidence type="ECO:0000256" key="1">
    <source>
        <dbReference type="SAM" id="MobiDB-lite"/>
    </source>
</evidence>
<dbReference type="Pfam" id="PF07534">
    <property type="entry name" value="TLD"/>
    <property type="match status" value="1"/>
</dbReference>
<gene>
    <name evidence="3" type="ORF">DBRI1063_LOCUS22380</name>
</gene>
<reference evidence="3" key="1">
    <citation type="submission" date="2021-01" db="EMBL/GenBank/DDBJ databases">
        <authorList>
            <person name="Corre E."/>
            <person name="Pelletier E."/>
            <person name="Niang G."/>
            <person name="Scheremetjew M."/>
            <person name="Finn R."/>
            <person name="Kale V."/>
            <person name="Holt S."/>
            <person name="Cochrane G."/>
            <person name="Meng A."/>
            <person name="Brown T."/>
            <person name="Cohen L."/>
        </authorList>
    </citation>
    <scope>NUCLEOTIDE SEQUENCE</scope>
    <source>
        <strain evidence="3">Pop2</strain>
    </source>
</reference>
<protein>
    <recommendedName>
        <fullName evidence="2">TLDc domain-containing protein</fullName>
    </recommendedName>
</protein>
<feature type="region of interest" description="Disordered" evidence="1">
    <location>
        <begin position="29"/>
        <end position="73"/>
    </location>
</feature>
<feature type="compositionally biased region" description="Polar residues" evidence="1">
    <location>
        <begin position="52"/>
        <end position="68"/>
    </location>
</feature>